<dbReference type="SUPFAM" id="SSF54695">
    <property type="entry name" value="POZ domain"/>
    <property type="match status" value="1"/>
</dbReference>
<dbReference type="PANTHER" id="PTHR47843">
    <property type="entry name" value="BTB DOMAIN-CONTAINING PROTEIN-RELATED"/>
    <property type="match status" value="1"/>
</dbReference>
<organism evidence="2 3">
    <name type="scientific">Knufia fluminis</name>
    <dbReference type="NCBI Taxonomy" id="191047"/>
    <lineage>
        <taxon>Eukaryota</taxon>
        <taxon>Fungi</taxon>
        <taxon>Dikarya</taxon>
        <taxon>Ascomycota</taxon>
        <taxon>Pezizomycotina</taxon>
        <taxon>Eurotiomycetes</taxon>
        <taxon>Chaetothyriomycetidae</taxon>
        <taxon>Chaetothyriales</taxon>
        <taxon>Trichomeriaceae</taxon>
        <taxon>Knufia</taxon>
    </lineage>
</organism>
<evidence type="ECO:0000259" key="1">
    <source>
        <dbReference type="PROSITE" id="PS50097"/>
    </source>
</evidence>
<evidence type="ECO:0000313" key="3">
    <source>
        <dbReference type="Proteomes" id="UP001316803"/>
    </source>
</evidence>
<dbReference type="PROSITE" id="PS50097">
    <property type="entry name" value="BTB"/>
    <property type="match status" value="1"/>
</dbReference>
<dbReference type="Proteomes" id="UP001316803">
    <property type="component" value="Unassembled WGS sequence"/>
</dbReference>
<dbReference type="InterPro" id="IPR011333">
    <property type="entry name" value="SKP1/BTB/POZ_sf"/>
</dbReference>
<dbReference type="EMBL" id="JAKLMC020000010">
    <property type="protein sequence ID" value="KAK5953920.1"/>
    <property type="molecule type" value="Genomic_DNA"/>
</dbReference>
<evidence type="ECO:0000313" key="2">
    <source>
        <dbReference type="EMBL" id="KAK5953920.1"/>
    </source>
</evidence>
<accession>A0AAN8EH26</accession>
<dbReference type="Gene3D" id="3.30.710.10">
    <property type="entry name" value="Potassium Channel Kv1.1, Chain A"/>
    <property type="match status" value="1"/>
</dbReference>
<gene>
    <name evidence="2" type="ORF">OHC33_005191</name>
</gene>
<dbReference type="AlphaFoldDB" id="A0AAN8EH26"/>
<comment type="caution">
    <text evidence="2">The sequence shown here is derived from an EMBL/GenBank/DDBJ whole genome shotgun (WGS) entry which is preliminary data.</text>
</comment>
<sequence length="234" mass="26756">MEPDTDPSYFWGEVMKVTTESAQGTHDHHIHKIILEKRSPYFTALPNFKEGKENHVVLKEVDNVAFEHIVHWLYTDRFSSSFQNNVPIMIRAYAVADRFMMPRCKNMIIDSLKAKFTRWRGQISHLVVVKDLGYSASTIIAACVIDQVVYDALTSKGWSVEQQDEAFFLEGSDLALLLMRRLVEKSRLYTFKADGQGIWKNKGHPDPASEKGCIYHEHAEGEKCYLREAAITAG</sequence>
<dbReference type="InterPro" id="IPR000210">
    <property type="entry name" value="BTB/POZ_dom"/>
</dbReference>
<reference evidence="2 3" key="1">
    <citation type="submission" date="2022-12" db="EMBL/GenBank/DDBJ databases">
        <title>Genomic features and morphological characterization of a novel Knufia sp. strain isolated from spacecraft assembly facility.</title>
        <authorList>
            <person name="Teixeira M."/>
            <person name="Chander A.M."/>
            <person name="Stajich J.E."/>
            <person name="Venkateswaran K."/>
        </authorList>
    </citation>
    <scope>NUCLEOTIDE SEQUENCE [LARGE SCALE GENOMIC DNA]</scope>
    <source>
        <strain evidence="2 3">FJI-L2-BK-P2</strain>
    </source>
</reference>
<name>A0AAN8EH26_9EURO</name>
<feature type="domain" description="BTB" evidence="1">
    <location>
        <begin position="29"/>
        <end position="82"/>
    </location>
</feature>
<dbReference type="PANTHER" id="PTHR47843:SF2">
    <property type="entry name" value="BTB DOMAIN-CONTAINING PROTEIN"/>
    <property type="match status" value="1"/>
</dbReference>
<protein>
    <recommendedName>
        <fullName evidence="1">BTB domain-containing protein</fullName>
    </recommendedName>
</protein>
<proteinExistence type="predicted"/>
<keyword evidence="3" id="KW-1185">Reference proteome</keyword>
<dbReference type="Pfam" id="PF00651">
    <property type="entry name" value="BTB"/>
    <property type="match status" value="1"/>
</dbReference>